<dbReference type="Proteomes" id="UP001221757">
    <property type="component" value="Unassembled WGS sequence"/>
</dbReference>
<evidence type="ECO:0000256" key="2">
    <source>
        <dbReference type="ARBA" id="ARBA00022723"/>
    </source>
</evidence>
<dbReference type="GO" id="GO:0016846">
    <property type="term" value="F:carbon-sulfur lyase activity"/>
    <property type="evidence" value="ECO:0007669"/>
    <property type="project" value="InterPro"/>
</dbReference>
<dbReference type="InterPro" id="IPR006913">
    <property type="entry name" value="CENP-V/GFA"/>
</dbReference>
<name>A0AAD7D5Z0_MYCRO</name>
<dbReference type="PANTHER" id="PTHR28620">
    <property type="entry name" value="CENTROMERE PROTEIN V"/>
    <property type="match status" value="1"/>
</dbReference>
<reference evidence="5" key="1">
    <citation type="submission" date="2023-03" db="EMBL/GenBank/DDBJ databases">
        <title>Massive genome expansion in bonnet fungi (Mycena s.s.) driven by repeated elements and novel gene families across ecological guilds.</title>
        <authorList>
            <consortium name="Lawrence Berkeley National Laboratory"/>
            <person name="Harder C.B."/>
            <person name="Miyauchi S."/>
            <person name="Viragh M."/>
            <person name="Kuo A."/>
            <person name="Thoen E."/>
            <person name="Andreopoulos B."/>
            <person name="Lu D."/>
            <person name="Skrede I."/>
            <person name="Drula E."/>
            <person name="Henrissat B."/>
            <person name="Morin E."/>
            <person name="Kohler A."/>
            <person name="Barry K."/>
            <person name="LaButti K."/>
            <person name="Morin E."/>
            <person name="Salamov A."/>
            <person name="Lipzen A."/>
            <person name="Mereny Z."/>
            <person name="Hegedus B."/>
            <person name="Baldrian P."/>
            <person name="Stursova M."/>
            <person name="Weitz H."/>
            <person name="Taylor A."/>
            <person name="Grigoriev I.V."/>
            <person name="Nagy L.G."/>
            <person name="Martin F."/>
            <person name="Kauserud H."/>
        </authorList>
    </citation>
    <scope>NUCLEOTIDE SEQUENCE</scope>
    <source>
        <strain evidence="5">CBHHK067</strain>
    </source>
</reference>
<evidence type="ECO:0000256" key="1">
    <source>
        <dbReference type="ARBA" id="ARBA00005495"/>
    </source>
</evidence>
<evidence type="ECO:0000313" key="6">
    <source>
        <dbReference type="Proteomes" id="UP001221757"/>
    </source>
</evidence>
<accession>A0AAD7D5Z0</accession>
<dbReference type="Pfam" id="PF04828">
    <property type="entry name" value="GFA"/>
    <property type="match status" value="2"/>
</dbReference>
<sequence>MSESTESAQLIDYRGNCHCGAFRFTFKTPEIKQAVACNCSICSRNGYLWAFPASEDFVVVKGDENTTLKTYEFGKHTTGHKFCPTCGTSILARTRNAEAQTLAVNIRALADVDLELLEVLVSDGAATDIPYQAPQPMDAGPVPQGTIAYNGHCHCGAVAYVLLAAEQLVKARACNCSICSRDGVLWIYPPTSKVTFQGLDSMAEYTFASRTVYHGFCKTCGVAIRQRFDQPGRLQTSLNVLTMNGLDLTTLKLGMHDGKRYEPQYAI</sequence>
<gene>
    <name evidence="5" type="ORF">B0H17DRAFT_986677</name>
</gene>
<dbReference type="InterPro" id="IPR052355">
    <property type="entry name" value="CENP-V-like"/>
</dbReference>
<comment type="similarity">
    <text evidence="1">Belongs to the Gfa family.</text>
</comment>
<evidence type="ECO:0000259" key="4">
    <source>
        <dbReference type="PROSITE" id="PS51891"/>
    </source>
</evidence>
<dbReference type="GO" id="GO:0046872">
    <property type="term" value="F:metal ion binding"/>
    <property type="evidence" value="ECO:0007669"/>
    <property type="project" value="UniProtKB-KW"/>
</dbReference>
<dbReference type="Gene3D" id="2.170.150.70">
    <property type="match status" value="2"/>
</dbReference>
<proteinExistence type="inferred from homology"/>
<dbReference type="PANTHER" id="PTHR28620:SF1">
    <property type="entry name" value="CENP-V_GFA DOMAIN-CONTAINING PROTEIN"/>
    <property type="match status" value="1"/>
</dbReference>
<comment type="caution">
    <text evidence="5">The sequence shown here is derived from an EMBL/GenBank/DDBJ whole genome shotgun (WGS) entry which is preliminary data.</text>
</comment>
<organism evidence="5 6">
    <name type="scientific">Mycena rosella</name>
    <name type="common">Pink bonnet</name>
    <name type="synonym">Agaricus rosellus</name>
    <dbReference type="NCBI Taxonomy" id="1033263"/>
    <lineage>
        <taxon>Eukaryota</taxon>
        <taxon>Fungi</taxon>
        <taxon>Dikarya</taxon>
        <taxon>Basidiomycota</taxon>
        <taxon>Agaricomycotina</taxon>
        <taxon>Agaricomycetes</taxon>
        <taxon>Agaricomycetidae</taxon>
        <taxon>Agaricales</taxon>
        <taxon>Marasmiineae</taxon>
        <taxon>Mycenaceae</taxon>
        <taxon>Mycena</taxon>
    </lineage>
</organism>
<dbReference type="AlphaFoldDB" id="A0AAD7D5Z0"/>
<dbReference type="EMBL" id="JARKIE010000121">
    <property type="protein sequence ID" value="KAJ7681200.1"/>
    <property type="molecule type" value="Genomic_DNA"/>
</dbReference>
<feature type="domain" description="CENP-V/GFA" evidence="4">
    <location>
        <begin position="13"/>
        <end position="138"/>
    </location>
</feature>
<protein>
    <submittedName>
        <fullName evidence="5">Mss4-like protein</fullName>
    </submittedName>
</protein>
<evidence type="ECO:0000256" key="3">
    <source>
        <dbReference type="ARBA" id="ARBA00022833"/>
    </source>
</evidence>
<dbReference type="PROSITE" id="PS51891">
    <property type="entry name" value="CENP_V_GFA"/>
    <property type="match status" value="2"/>
</dbReference>
<keyword evidence="3" id="KW-0862">Zinc</keyword>
<feature type="domain" description="CENP-V/GFA" evidence="4">
    <location>
        <begin position="149"/>
        <end position="262"/>
    </location>
</feature>
<dbReference type="SUPFAM" id="SSF51316">
    <property type="entry name" value="Mss4-like"/>
    <property type="match status" value="2"/>
</dbReference>
<evidence type="ECO:0000313" key="5">
    <source>
        <dbReference type="EMBL" id="KAJ7681200.1"/>
    </source>
</evidence>
<keyword evidence="6" id="KW-1185">Reference proteome</keyword>
<dbReference type="InterPro" id="IPR011057">
    <property type="entry name" value="Mss4-like_sf"/>
</dbReference>
<keyword evidence="2" id="KW-0479">Metal-binding</keyword>